<dbReference type="Gene3D" id="3.30.565.10">
    <property type="entry name" value="Histidine kinase-like ATPase, C-terminal domain"/>
    <property type="match status" value="1"/>
</dbReference>
<comment type="catalytic activity">
    <reaction evidence="1">
        <text>ATP + protein L-histidine = ADP + protein N-phospho-L-histidine.</text>
        <dbReference type="EC" id="2.7.13.3"/>
    </reaction>
</comment>
<dbReference type="InterPro" id="IPR003661">
    <property type="entry name" value="HisK_dim/P_dom"/>
</dbReference>
<dbReference type="Gene3D" id="3.30.450.20">
    <property type="entry name" value="PAS domain"/>
    <property type="match status" value="2"/>
</dbReference>
<dbReference type="SUPFAM" id="SSF47384">
    <property type="entry name" value="Homodimeric domain of signal transducing histidine kinase"/>
    <property type="match status" value="1"/>
</dbReference>
<dbReference type="Pfam" id="PF02518">
    <property type="entry name" value="HATPase_c"/>
    <property type="match status" value="1"/>
</dbReference>
<accession>D3PB45</accession>
<evidence type="ECO:0000313" key="12">
    <source>
        <dbReference type="Proteomes" id="UP000001520"/>
    </source>
</evidence>
<evidence type="ECO:0000256" key="5">
    <source>
        <dbReference type="ARBA" id="ARBA00022741"/>
    </source>
</evidence>
<evidence type="ECO:0000256" key="8">
    <source>
        <dbReference type="ARBA" id="ARBA00023012"/>
    </source>
</evidence>
<evidence type="ECO:0000256" key="1">
    <source>
        <dbReference type="ARBA" id="ARBA00000085"/>
    </source>
</evidence>
<name>D3PB45_DEFDS</name>
<evidence type="ECO:0000256" key="2">
    <source>
        <dbReference type="ARBA" id="ARBA00012438"/>
    </source>
</evidence>
<dbReference type="eggNOG" id="COG3852">
    <property type="taxonomic scope" value="Bacteria"/>
</dbReference>
<feature type="domain" description="PAS" evidence="10">
    <location>
        <begin position="33"/>
        <end position="85"/>
    </location>
</feature>
<dbReference type="GO" id="GO:0000155">
    <property type="term" value="F:phosphorelay sensor kinase activity"/>
    <property type="evidence" value="ECO:0007669"/>
    <property type="project" value="InterPro"/>
</dbReference>
<gene>
    <name evidence="11" type="ordered locus">DEFDS_0317</name>
</gene>
<sequence length="678" mass="78275">MIKLIMSVERQEFFYIFTDLANKTTVAILIYQDNKIIFANPATSQITGYKNDELIGMNFWELVDDNFKEVVKKRGLERQRGLDSHHKYNVLVKRKDGKKRWVLLEGRTTIYRGRPAGLVTAIDIHEEKVSKQHLEQQAILLSILNKLDNKLKNVLTEEQLLNIVKKSIAKHPDITCFTFFLFDDNKNITNFTSYNLKKSLFNKYINKSYEELPGCFQQLKAKKTLVVSKGKLYSFCKGCILSKRNRGDFVVLKRLEYKENLLGFISITFQREHKTLEKFEHILLNEILNTIAKTIFELNQNLALNKLEENFKTFLENNIAAIAITTPQGSFIDCNQAFLNLFNYSSKEEVLKTPASSFYKDNKQRKYFIKLLKNKKVVKNIEMTYLDKNGNEVFVLENAVGKFEGDELKYIYSFLYDITFHRKIANHLINTEKLASINALTGNIAHEINNLLTPIATLSSHLLSDKDVNPKVKNILKLISDSAFKASNIINRVLEFSMVEKSAKKLVSPEKLLNDFIEIYKDNIPKNISLQIHCDSDIPAIEADYNQIFQVFRNIFTNSIEALPNGGNIKITLKKVSPETLPTEIQDFERNYIEFTFKDNGLGIKKEHLSKVFEPFYTTKQDKESLGLGLYSAYSIIKQHNGHIIIDSEENKGTEVKIYLPTILDAFNTTNEEHLKKQ</sequence>
<keyword evidence="6" id="KW-0418">Kinase</keyword>
<dbReference type="Proteomes" id="UP000001520">
    <property type="component" value="Chromosome"/>
</dbReference>
<dbReference type="SMART" id="SM00387">
    <property type="entry name" value="HATPase_c"/>
    <property type="match status" value="1"/>
</dbReference>
<evidence type="ECO:0000256" key="6">
    <source>
        <dbReference type="ARBA" id="ARBA00022777"/>
    </source>
</evidence>
<dbReference type="InterPro" id="IPR004358">
    <property type="entry name" value="Sig_transdc_His_kin-like_C"/>
</dbReference>
<dbReference type="HOGENOM" id="CLU_405302_0_0_0"/>
<dbReference type="SMART" id="SM00388">
    <property type="entry name" value="HisKA"/>
    <property type="match status" value="1"/>
</dbReference>
<dbReference type="CDD" id="cd00075">
    <property type="entry name" value="HATPase"/>
    <property type="match status" value="1"/>
</dbReference>
<keyword evidence="5" id="KW-0547">Nucleotide-binding</keyword>
<dbReference type="PRINTS" id="PR00344">
    <property type="entry name" value="BCTRLSENSOR"/>
</dbReference>
<dbReference type="Gene3D" id="1.10.287.130">
    <property type="match status" value="1"/>
</dbReference>
<dbReference type="Pfam" id="PF00512">
    <property type="entry name" value="HisKA"/>
    <property type="match status" value="1"/>
</dbReference>
<dbReference type="InterPro" id="IPR003594">
    <property type="entry name" value="HATPase_dom"/>
</dbReference>
<dbReference type="InterPro" id="IPR035965">
    <property type="entry name" value="PAS-like_dom_sf"/>
</dbReference>
<dbReference type="PANTHER" id="PTHR43065">
    <property type="entry name" value="SENSOR HISTIDINE KINASE"/>
    <property type="match status" value="1"/>
</dbReference>
<dbReference type="InterPro" id="IPR005467">
    <property type="entry name" value="His_kinase_dom"/>
</dbReference>
<dbReference type="PANTHER" id="PTHR43065:SF46">
    <property type="entry name" value="C4-DICARBOXYLATE TRANSPORT SENSOR PROTEIN DCTB"/>
    <property type="match status" value="1"/>
</dbReference>
<dbReference type="AlphaFoldDB" id="D3PB45"/>
<dbReference type="PROSITE" id="PS50109">
    <property type="entry name" value="HIS_KIN"/>
    <property type="match status" value="1"/>
</dbReference>
<keyword evidence="7" id="KW-0067">ATP-binding</keyword>
<evidence type="ECO:0000259" key="9">
    <source>
        <dbReference type="PROSITE" id="PS50109"/>
    </source>
</evidence>
<keyword evidence="12" id="KW-1185">Reference proteome</keyword>
<evidence type="ECO:0000256" key="7">
    <source>
        <dbReference type="ARBA" id="ARBA00022840"/>
    </source>
</evidence>
<dbReference type="InterPro" id="IPR036097">
    <property type="entry name" value="HisK_dim/P_sf"/>
</dbReference>
<evidence type="ECO:0000256" key="3">
    <source>
        <dbReference type="ARBA" id="ARBA00022553"/>
    </source>
</evidence>
<dbReference type="CDD" id="cd00082">
    <property type="entry name" value="HisKA"/>
    <property type="match status" value="1"/>
</dbReference>
<proteinExistence type="predicted"/>
<dbReference type="InterPro" id="IPR000014">
    <property type="entry name" value="PAS"/>
</dbReference>
<dbReference type="OrthoDB" id="9815750at2"/>
<evidence type="ECO:0000313" key="11">
    <source>
        <dbReference type="EMBL" id="BAI79818.1"/>
    </source>
</evidence>
<dbReference type="SUPFAM" id="SSF55785">
    <property type="entry name" value="PYP-like sensor domain (PAS domain)"/>
    <property type="match status" value="2"/>
</dbReference>
<dbReference type="KEGG" id="ddf:DEFDS_0317"/>
<organism evidence="11 12">
    <name type="scientific">Deferribacter desulfuricans (strain DSM 14783 / JCM 11476 / NBRC 101012 / SSM1)</name>
    <dbReference type="NCBI Taxonomy" id="639282"/>
    <lineage>
        <taxon>Bacteria</taxon>
        <taxon>Pseudomonadati</taxon>
        <taxon>Deferribacterota</taxon>
        <taxon>Deferribacteres</taxon>
        <taxon>Deferribacterales</taxon>
        <taxon>Deferribacteraceae</taxon>
        <taxon>Deferribacter</taxon>
    </lineage>
</organism>
<keyword evidence="4" id="KW-0808">Transferase</keyword>
<dbReference type="CDD" id="cd00130">
    <property type="entry name" value="PAS"/>
    <property type="match status" value="1"/>
</dbReference>
<evidence type="ECO:0000256" key="4">
    <source>
        <dbReference type="ARBA" id="ARBA00022679"/>
    </source>
</evidence>
<dbReference type="GO" id="GO:0005524">
    <property type="term" value="F:ATP binding"/>
    <property type="evidence" value="ECO:0007669"/>
    <property type="project" value="UniProtKB-KW"/>
</dbReference>
<dbReference type="STRING" id="639282.DEFDS_0317"/>
<dbReference type="NCBIfam" id="TIGR00229">
    <property type="entry name" value="sensory_box"/>
    <property type="match status" value="2"/>
</dbReference>
<dbReference type="PROSITE" id="PS50112">
    <property type="entry name" value="PAS"/>
    <property type="match status" value="1"/>
</dbReference>
<reference evidence="11 12" key="1">
    <citation type="journal article" date="2010" name="DNA Res.">
        <title>Bacterial lifestyle in a deep-sea hydrothermal vent chimney revealed by the genome sequence of the thermophilic bacterium Deferribacter desulfuricans SSM1.</title>
        <authorList>
            <person name="Takaki Y."/>
            <person name="Shimamura S."/>
            <person name="Nakagawa S."/>
            <person name="Fukuhara Y."/>
            <person name="Horikawa H."/>
            <person name="Ankai A."/>
            <person name="Harada T."/>
            <person name="Hosoyama A."/>
            <person name="Oguchi A."/>
            <person name="Fukui S."/>
            <person name="Fujita N."/>
            <person name="Takami H."/>
            <person name="Takai K."/>
        </authorList>
    </citation>
    <scope>NUCLEOTIDE SEQUENCE [LARGE SCALE GENOMIC DNA]</scope>
    <source>
        <strain evidence="12">DSM 14783 / JCM 11476 / NBRC 101012 / SSM1</strain>
    </source>
</reference>
<dbReference type="InterPro" id="IPR036890">
    <property type="entry name" value="HATPase_C_sf"/>
</dbReference>
<dbReference type="Pfam" id="PF13426">
    <property type="entry name" value="PAS_9"/>
    <property type="match status" value="2"/>
</dbReference>
<dbReference type="SUPFAM" id="SSF55874">
    <property type="entry name" value="ATPase domain of HSP90 chaperone/DNA topoisomerase II/histidine kinase"/>
    <property type="match status" value="1"/>
</dbReference>
<feature type="domain" description="Histidine kinase" evidence="9">
    <location>
        <begin position="443"/>
        <end position="664"/>
    </location>
</feature>
<keyword evidence="3" id="KW-0597">Phosphoprotein</keyword>
<dbReference type="EMBL" id="AP011529">
    <property type="protein sequence ID" value="BAI79818.1"/>
    <property type="molecule type" value="Genomic_DNA"/>
</dbReference>
<evidence type="ECO:0000259" key="10">
    <source>
        <dbReference type="PROSITE" id="PS50112"/>
    </source>
</evidence>
<protein>
    <recommendedName>
        <fullName evidence="2">histidine kinase</fullName>
        <ecNumber evidence="2">2.7.13.3</ecNumber>
    </recommendedName>
</protein>
<dbReference type="SMART" id="SM00091">
    <property type="entry name" value="PAS"/>
    <property type="match status" value="2"/>
</dbReference>
<dbReference type="EC" id="2.7.13.3" evidence="2"/>
<keyword evidence="8" id="KW-0902">Two-component regulatory system</keyword>